<evidence type="ECO:0000256" key="1">
    <source>
        <dbReference type="SAM" id="MobiDB-lite"/>
    </source>
</evidence>
<proteinExistence type="predicted"/>
<feature type="region of interest" description="Disordered" evidence="1">
    <location>
        <begin position="111"/>
        <end position="133"/>
    </location>
</feature>
<protein>
    <submittedName>
        <fullName evidence="2">Uncharacterized protein</fullName>
    </submittedName>
</protein>
<organism evidence="2 3">
    <name type="scientific">Favolaschia claudopus</name>
    <dbReference type="NCBI Taxonomy" id="2862362"/>
    <lineage>
        <taxon>Eukaryota</taxon>
        <taxon>Fungi</taxon>
        <taxon>Dikarya</taxon>
        <taxon>Basidiomycota</taxon>
        <taxon>Agaricomycotina</taxon>
        <taxon>Agaricomycetes</taxon>
        <taxon>Agaricomycetidae</taxon>
        <taxon>Agaricales</taxon>
        <taxon>Marasmiineae</taxon>
        <taxon>Mycenaceae</taxon>
        <taxon>Favolaschia</taxon>
    </lineage>
</organism>
<feature type="region of interest" description="Disordered" evidence="1">
    <location>
        <begin position="69"/>
        <end position="99"/>
    </location>
</feature>
<feature type="region of interest" description="Disordered" evidence="1">
    <location>
        <begin position="1"/>
        <end position="21"/>
    </location>
</feature>
<gene>
    <name evidence="2" type="ORF">R3P38DRAFT_2780385</name>
</gene>
<comment type="caution">
    <text evidence="2">The sequence shown here is derived from an EMBL/GenBank/DDBJ whole genome shotgun (WGS) entry which is preliminary data.</text>
</comment>
<sequence length="133" mass="15033">MQTPRQPKINEKLLSPYTSRSPQRYSQTTFWLMRNVDWRATNTVVKHFSRVKLDCKLVNPPAALSSFAHENLGEKPLPKNSQPSKTGRSPPTAALGEMKNNFRVVRIPVYDKPGGKLIPPSRYVSDLKAQSSK</sequence>
<keyword evidence="3" id="KW-1185">Reference proteome</keyword>
<dbReference type="AlphaFoldDB" id="A0AAW0B843"/>
<reference evidence="2 3" key="1">
    <citation type="journal article" date="2024" name="J Genomics">
        <title>Draft genome sequencing and assembly of Favolaschia claudopus CIRM-BRFM 2984 isolated from oak limbs.</title>
        <authorList>
            <person name="Navarro D."/>
            <person name="Drula E."/>
            <person name="Chaduli D."/>
            <person name="Cazenave R."/>
            <person name="Ahrendt S."/>
            <person name="Wang J."/>
            <person name="Lipzen A."/>
            <person name="Daum C."/>
            <person name="Barry K."/>
            <person name="Grigoriev I.V."/>
            <person name="Favel A."/>
            <person name="Rosso M.N."/>
            <person name="Martin F."/>
        </authorList>
    </citation>
    <scope>NUCLEOTIDE SEQUENCE [LARGE SCALE GENOMIC DNA]</scope>
    <source>
        <strain evidence="2 3">CIRM-BRFM 2984</strain>
    </source>
</reference>
<accession>A0AAW0B843</accession>
<evidence type="ECO:0000313" key="3">
    <source>
        <dbReference type="Proteomes" id="UP001362999"/>
    </source>
</evidence>
<dbReference type="EMBL" id="JAWWNJ010000037">
    <property type="protein sequence ID" value="KAK7022345.1"/>
    <property type="molecule type" value="Genomic_DNA"/>
</dbReference>
<name>A0AAW0B843_9AGAR</name>
<dbReference type="Proteomes" id="UP001362999">
    <property type="component" value="Unassembled WGS sequence"/>
</dbReference>
<feature type="compositionally biased region" description="Polar residues" evidence="1">
    <location>
        <begin position="79"/>
        <end position="89"/>
    </location>
</feature>
<evidence type="ECO:0000313" key="2">
    <source>
        <dbReference type="EMBL" id="KAK7022345.1"/>
    </source>
</evidence>